<sequence length="184" mass="20737">MLVYYGYYNPESDRDRSIIAQLFQGAQHYEDLDNPEFIFNRCIYLTASWHSPVPVIDPWFLSLATQLALVDCNDVKASIIYCIEVDFRHRAQSAPPPLPQQLPRDSVKIGKRAAAPISPPTVAPMPLTPPPFNHDRTWLLCATDAVVNVKTSKHRKIPQVKFEKWVGQGKGESGKSITSFRSSV</sequence>
<evidence type="ECO:0000313" key="2">
    <source>
        <dbReference type="Proteomes" id="UP000031668"/>
    </source>
</evidence>
<dbReference type="EMBL" id="JWZT01003775">
    <property type="protein sequence ID" value="KII65551.1"/>
    <property type="molecule type" value="Genomic_DNA"/>
</dbReference>
<reference evidence="1 2" key="1">
    <citation type="journal article" date="2014" name="Genome Biol. Evol.">
        <title>The genome of the myxosporean Thelohanellus kitauei shows adaptations to nutrient acquisition within its fish host.</title>
        <authorList>
            <person name="Yang Y."/>
            <person name="Xiong J."/>
            <person name="Zhou Z."/>
            <person name="Huo F."/>
            <person name="Miao W."/>
            <person name="Ran C."/>
            <person name="Liu Y."/>
            <person name="Zhang J."/>
            <person name="Feng J."/>
            <person name="Wang M."/>
            <person name="Wang M."/>
            <person name="Wang L."/>
            <person name="Yao B."/>
        </authorList>
    </citation>
    <scope>NUCLEOTIDE SEQUENCE [LARGE SCALE GENOMIC DNA]</scope>
    <source>
        <strain evidence="1">Wuqing</strain>
    </source>
</reference>
<dbReference type="Proteomes" id="UP000031668">
    <property type="component" value="Unassembled WGS sequence"/>
</dbReference>
<dbReference type="AlphaFoldDB" id="A0A0C2MEJ4"/>
<protein>
    <submittedName>
        <fullName evidence="1">Uncharacterized protein</fullName>
    </submittedName>
</protein>
<proteinExistence type="predicted"/>
<evidence type="ECO:0000313" key="1">
    <source>
        <dbReference type="EMBL" id="KII65551.1"/>
    </source>
</evidence>
<gene>
    <name evidence="1" type="ORF">RF11_00902</name>
</gene>
<keyword evidence="2" id="KW-1185">Reference proteome</keyword>
<name>A0A0C2MEJ4_THEKT</name>
<accession>A0A0C2MEJ4</accession>
<organism evidence="1 2">
    <name type="scientific">Thelohanellus kitauei</name>
    <name type="common">Myxosporean</name>
    <dbReference type="NCBI Taxonomy" id="669202"/>
    <lineage>
        <taxon>Eukaryota</taxon>
        <taxon>Metazoa</taxon>
        <taxon>Cnidaria</taxon>
        <taxon>Myxozoa</taxon>
        <taxon>Myxosporea</taxon>
        <taxon>Bivalvulida</taxon>
        <taxon>Platysporina</taxon>
        <taxon>Myxobolidae</taxon>
        <taxon>Thelohanellus</taxon>
    </lineage>
</organism>
<comment type="caution">
    <text evidence="1">The sequence shown here is derived from an EMBL/GenBank/DDBJ whole genome shotgun (WGS) entry which is preliminary data.</text>
</comment>